<dbReference type="Pfam" id="PF11338">
    <property type="entry name" value="DUF3140"/>
    <property type="match status" value="1"/>
</dbReference>
<dbReference type="PANTHER" id="PTHR40630">
    <property type="entry name" value="POSSIBLE DNA-BINDING PROTEIN"/>
    <property type="match status" value="1"/>
</dbReference>
<reference evidence="2 3" key="1">
    <citation type="submission" date="2019-01" db="EMBL/GenBank/DDBJ databases">
        <title>Genome sequencing of the rare red list fungi Fomitopsis rosea.</title>
        <authorList>
            <person name="Buettner E."/>
            <person name="Kellner H."/>
        </authorList>
    </citation>
    <scope>NUCLEOTIDE SEQUENCE [LARGE SCALE GENOMIC DNA]</scope>
    <source>
        <strain evidence="2 3">DSM 105464</strain>
    </source>
</reference>
<dbReference type="PANTHER" id="PTHR40630:SF1">
    <property type="entry name" value="DNA-BINDING PROTEIN"/>
    <property type="match status" value="1"/>
</dbReference>
<evidence type="ECO:0008006" key="4">
    <source>
        <dbReference type="Google" id="ProtNLM"/>
    </source>
</evidence>
<feature type="region of interest" description="Disordered" evidence="1">
    <location>
        <begin position="109"/>
        <end position="180"/>
    </location>
</feature>
<dbReference type="EMBL" id="SEKV01000326">
    <property type="protein sequence ID" value="TFY59000.1"/>
    <property type="molecule type" value="Genomic_DNA"/>
</dbReference>
<accession>A0A4Y9YAD6</accession>
<dbReference type="AlphaFoldDB" id="A0A4Y9YAD6"/>
<protein>
    <recommendedName>
        <fullName evidence="4">DUF3140 domain-containing protein</fullName>
    </recommendedName>
</protein>
<gene>
    <name evidence="2" type="ORF">EVJ58_g6056</name>
</gene>
<evidence type="ECO:0000313" key="3">
    <source>
        <dbReference type="Proteomes" id="UP000298390"/>
    </source>
</evidence>
<evidence type="ECO:0000256" key="1">
    <source>
        <dbReference type="SAM" id="MobiDB-lite"/>
    </source>
</evidence>
<comment type="caution">
    <text evidence="2">The sequence shown here is derived from an EMBL/GenBank/DDBJ whole genome shotgun (WGS) entry which is preliminary data.</text>
</comment>
<organism evidence="2 3">
    <name type="scientific">Rhodofomes roseus</name>
    <dbReference type="NCBI Taxonomy" id="34475"/>
    <lineage>
        <taxon>Eukaryota</taxon>
        <taxon>Fungi</taxon>
        <taxon>Dikarya</taxon>
        <taxon>Basidiomycota</taxon>
        <taxon>Agaricomycotina</taxon>
        <taxon>Agaricomycetes</taxon>
        <taxon>Polyporales</taxon>
        <taxon>Rhodofomes</taxon>
    </lineage>
</organism>
<dbReference type="Proteomes" id="UP000298390">
    <property type="component" value="Unassembled WGS sequence"/>
</dbReference>
<sequence length="238" mass="26335">MVKSREDVIAQFNEDVNMSVDELQQWLDDPKSTKAGTGVGIESGHKIIEILKKNPDKDPEKYDDEDIEHMRKVVSYSARHLAQEDKLKETKTKEELENTKSTISLRNWGHDPIKTLDENEGAANGEDTYKNAEPAEQGTVNGAKHDEKITANGEKKANKGVEPEQKEQTQASSKRKLGEGGVVPHSAFGVSYGVIDRLRISTMVGDFHASLFLAHIFLACAHVVLRPGALHLAVRLAD</sequence>
<name>A0A4Y9YAD6_9APHY</name>
<proteinExistence type="predicted"/>
<feature type="compositionally biased region" description="Basic and acidic residues" evidence="1">
    <location>
        <begin position="143"/>
        <end position="167"/>
    </location>
</feature>
<dbReference type="InterPro" id="IPR021487">
    <property type="entry name" value="DUF3140"/>
</dbReference>
<evidence type="ECO:0000313" key="2">
    <source>
        <dbReference type="EMBL" id="TFY59000.1"/>
    </source>
</evidence>
<dbReference type="STRING" id="34475.A0A4Y9YAD6"/>